<protein>
    <submittedName>
        <fullName evidence="4">Peptidase</fullName>
    </submittedName>
</protein>
<dbReference type="Proteomes" id="UP000243197">
    <property type="component" value="Chromosome"/>
</dbReference>
<keyword evidence="2" id="KW-0472">Membrane</keyword>
<dbReference type="Pfam" id="PF01145">
    <property type="entry name" value="Band_7"/>
    <property type="match status" value="1"/>
</dbReference>
<keyword evidence="2" id="KW-0812">Transmembrane</keyword>
<dbReference type="Gene3D" id="3.30.479.30">
    <property type="entry name" value="Band 7 domain"/>
    <property type="match status" value="1"/>
</dbReference>
<evidence type="ECO:0000259" key="3">
    <source>
        <dbReference type="SMART" id="SM00244"/>
    </source>
</evidence>
<dbReference type="InterPro" id="IPR001107">
    <property type="entry name" value="Band_7"/>
</dbReference>
<name>A0A1J1ED43_9FLAO</name>
<dbReference type="SUPFAM" id="SSF117892">
    <property type="entry name" value="Band 7/SPFH domain"/>
    <property type="match status" value="1"/>
</dbReference>
<keyword evidence="2" id="KW-1133">Transmembrane helix</keyword>
<sequence length="282" mass="32153">MNNYNRDQIVNIPSGIKKVLFLLGAVVIFVTIFWSKMTVTIKSGEAGVLFRKFSDGVDVSTTYSEGFHFIAPWNEMFIYEVRQQEVLDKMVVLSSNGLQITLDISCWYQPHFKNLPLLHKEKGMNYLDRVIKPSIRSATRSVIGRYTPEQIYSVKRDDIQDEIYDDTKVILDGQYVQLNKILIRDVTLPPAIKSAIENKLRQEQESLEYEFKLSKARQEAERQRIYAEGKAKANRILNESLTDKILTEKGIEATLKLSESNNSKVIVIGAGKSGMPIILGNQ</sequence>
<evidence type="ECO:0000256" key="1">
    <source>
        <dbReference type="ARBA" id="ARBA00004167"/>
    </source>
</evidence>
<dbReference type="EMBL" id="AP014564">
    <property type="protein sequence ID" value="BAV95440.1"/>
    <property type="molecule type" value="Genomic_DNA"/>
</dbReference>
<feature type="domain" description="Band 7" evidence="3">
    <location>
        <begin position="36"/>
        <end position="200"/>
    </location>
</feature>
<dbReference type="PANTHER" id="PTHR23222:SF0">
    <property type="entry name" value="PROHIBITIN 1"/>
    <property type="match status" value="1"/>
</dbReference>
<proteinExistence type="predicted"/>
<dbReference type="PRINTS" id="PR00679">
    <property type="entry name" value="PROHIBITIN"/>
</dbReference>
<gene>
    <name evidence="4" type="ORF">JBKA6_1427</name>
</gene>
<dbReference type="SMART" id="SM00244">
    <property type="entry name" value="PHB"/>
    <property type="match status" value="1"/>
</dbReference>
<dbReference type="KEGG" id="ise:JBKA6_1427"/>
<comment type="subcellular location">
    <subcellularLocation>
        <location evidence="1">Membrane</location>
        <topology evidence="1">Single-pass membrane protein</topology>
    </subcellularLocation>
</comment>
<organism evidence="4 5">
    <name type="scientific">Ichthyobacterium seriolicida</name>
    <dbReference type="NCBI Taxonomy" id="242600"/>
    <lineage>
        <taxon>Bacteria</taxon>
        <taxon>Pseudomonadati</taxon>
        <taxon>Bacteroidota</taxon>
        <taxon>Flavobacteriia</taxon>
        <taxon>Flavobacteriales</taxon>
        <taxon>Ichthyobacteriaceae</taxon>
        <taxon>Ichthyobacterium</taxon>
    </lineage>
</organism>
<dbReference type="OrthoDB" id="9792660at2"/>
<dbReference type="RefSeq" id="WP_096687225.1">
    <property type="nucleotide sequence ID" value="NZ_AP014564.1"/>
</dbReference>
<dbReference type="InterPro" id="IPR036013">
    <property type="entry name" value="Band_7/SPFH_dom_sf"/>
</dbReference>
<accession>A0A1J1ED43</accession>
<evidence type="ECO:0000256" key="2">
    <source>
        <dbReference type="SAM" id="Phobius"/>
    </source>
</evidence>
<keyword evidence="5" id="KW-1185">Reference proteome</keyword>
<evidence type="ECO:0000313" key="4">
    <source>
        <dbReference type="EMBL" id="BAV95440.1"/>
    </source>
</evidence>
<reference evidence="4 5" key="1">
    <citation type="submission" date="2014-03" db="EMBL/GenBank/DDBJ databases">
        <title>complete genome sequence of Flavobacteriaceae bacterium JBKA-6.</title>
        <authorList>
            <person name="Takano T."/>
            <person name="Nakamura Y."/>
            <person name="Takuma S."/>
            <person name="Yasuike M."/>
            <person name="Matsuyama T."/>
            <person name="Sakai T."/>
            <person name="Fujiwara A."/>
            <person name="Kimoto K."/>
            <person name="Fukuda Y."/>
            <person name="Kondo H."/>
            <person name="Hirono I."/>
            <person name="Nakayasu C."/>
        </authorList>
    </citation>
    <scope>NUCLEOTIDE SEQUENCE [LARGE SCALE GENOMIC DNA]</scope>
    <source>
        <strain evidence="4 5">JBKA-6</strain>
    </source>
</reference>
<dbReference type="PANTHER" id="PTHR23222">
    <property type="entry name" value="PROHIBITIN"/>
    <property type="match status" value="1"/>
</dbReference>
<dbReference type="CDD" id="cd03401">
    <property type="entry name" value="SPFH_prohibitin"/>
    <property type="match status" value="1"/>
</dbReference>
<dbReference type="GO" id="GO:0016020">
    <property type="term" value="C:membrane"/>
    <property type="evidence" value="ECO:0007669"/>
    <property type="project" value="UniProtKB-SubCell"/>
</dbReference>
<dbReference type="AlphaFoldDB" id="A0A1J1ED43"/>
<feature type="transmembrane region" description="Helical" evidence="2">
    <location>
        <begin position="20"/>
        <end position="37"/>
    </location>
</feature>
<evidence type="ECO:0000313" key="5">
    <source>
        <dbReference type="Proteomes" id="UP000243197"/>
    </source>
</evidence>
<dbReference type="InterPro" id="IPR000163">
    <property type="entry name" value="Prohibitin"/>
</dbReference>